<evidence type="ECO:0000256" key="1">
    <source>
        <dbReference type="SAM" id="MobiDB-lite"/>
    </source>
</evidence>
<reference evidence="3" key="1">
    <citation type="journal article" date="2019" name="Int. J. Syst. Evol. Microbiol.">
        <title>The Global Catalogue of Microorganisms (GCM) 10K type strain sequencing project: providing services to taxonomists for standard genome sequencing and annotation.</title>
        <authorList>
            <consortium name="The Broad Institute Genomics Platform"/>
            <consortium name="The Broad Institute Genome Sequencing Center for Infectious Disease"/>
            <person name="Wu L."/>
            <person name="Ma J."/>
        </authorList>
    </citation>
    <scope>NUCLEOTIDE SEQUENCE [LARGE SCALE GENOMIC DNA]</scope>
    <source>
        <strain evidence="3">JCM 17843</strain>
    </source>
</reference>
<comment type="caution">
    <text evidence="2">The sequence shown here is derived from an EMBL/GenBank/DDBJ whole genome shotgun (WGS) entry which is preliminary data.</text>
</comment>
<proteinExistence type="predicted"/>
<sequence length="50" mass="5692">MKKSRDEWSQNKGDGSRDREKYAPYMQGGAPTVNAHDSRGSDWSFKKMVA</sequence>
<evidence type="ECO:0000313" key="2">
    <source>
        <dbReference type="EMBL" id="GGO14161.1"/>
    </source>
</evidence>
<keyword evidence="3" id="KW-1185">Reference proteome</keyword>
<feature type="compositionally biased region" description="Basic and acidic residues" evidence="1">
    <location>
        <begin position="1"/>
        <end position="22"/>
    </location>
</feature>
<protein>
    <submittedName>
        <fullName evidence="2">Uncharacterized protein</fullName>
    </submittedName>
</protein>
<feature type="region of interest" description="Disordered" evidence="1">
    <location>
        <begin position="1"/>
        <end position="50"/>
    </location>
</feature>
<gene>
    <name evidence="2" type="ORF">GCM10007972_20990</name>
</gene>
<dbReference type="Proteomes" id="UP000602381">
    <property type="component" value="Unassembled WGS sequence"/>
</dbReference>
<organism evidence="2 3">
    <name type="scientific">Iodidimonas muriae</name>
    <dbReference type="NCBI Taxonomy" id="261467"/>
    <lineage>
        <taxon>Bacteria</taxon>
        <taxon>Pseudomonadati</taxon>
        <taxon>Pseudomonadota</taxon>
        <taxon>Alphaproteobacteria</taxon>
        <taxon>Iodidimonadales</taxon>
        <taxon>Iodidimonadaceae</taxon>
        <taxon>Iodidimonas</taxon>
    </lineage>
</organism>
<evidence type="ECO:0000313" key="3">
    <source>
        <dbReference type="Proteomes" id="UP000602381"/>
    </source>
</evidence>
<dbReference type="EMBL" id="BMOV01000007">
    <property type="protein sequence ID" value="GGO14161.1"/>
    <property type="molecule type" value="Genomic_DNA"/>
</dbReference>
<accession>A0ABQ2LEP4</accession>
<name>A0ABQ2LEP4_9PROT</name>